<keyword evidence="3" id="KW-1185">Reference proteome</keyword>
<dbReference type="EMBL" id="CP109831">
    <property type="protein sequence ID" value="UYU17513.1"/>
    <property type="molecule type" value="Genomic_DNA"/>
</dbReference>
<evidence type="ECO:0000313" key="2">
    <source>
        <dbReference type="EMBL" id="UYU17513.1"/>
    </source>
</evidence>
<keyword evidence="1" id="KW-0472">Membrane</keyword>
<evidence type="ECO:0000313" key="3">
    <source>
        <dbReference type="Proteomes" id="UP001156196"/>
    </source>
</evidence>
<gene>
    <name evidence="2" type="ORF">OH143_07285</name>
</gene>
<sequence>MKPDRERLIIVGTLAFVGVILLVATVVFGVTTFVTLITGVDGLPQELDVRVVGEEELQNASVIHLTDRDLQQHPVLATAIREAGSESNVPASAPVPMTGVECLVLTESCGVYTANAPILEYDGVYYATRVLIH</sequence>
<organism evidence="2 3">
    <name type="scientific">Methanoculleus submarinus</name>
    <dbReference type="NCBI Taxonomy" id="204050"/>
    <lineage>
        <taxon>Archaea</taxon>
        <taxon>Methanobacteriati</taxon>
        <taxon>Methanobacteriota</taxon>
        <taxon>Stenosarchaea group</taxon>
        <taxon>Methanomicrobia</taxon>
        <taxon>Methanomicrobiales</taxon>
        <taxon>Methanomicrobiaceae</taxon>
        <taxon>Methanoculleus</taxon>
    </lineage>
</organism>
<proteinExistence type="predicted"/>
<keyword evidence="1" id="KW-1133">Transmembrane helix</keyword>
<keyword evidence="1" id="KW-0812">Transmembrane</keyword>
<dbReference type="AlphaFoldDB" id="A0AAX3E6C3"/>
<dbReference type="KEGG" id="msum:OH143_07285"/>
<feature type="transmembrane region" description="Helical" evidence="1">
    <location>
        <begin position="7"/>
        <end position="30"/>
    </location>
</feature>
<protein>
    <recommendedName>
        <fullName evidence="4">Archaeal Type IV pilin N-terminal domain-containing protein</fullName>
    </recommendedName>
</protein>
<accession>A0AAX3E6C3</accession>
<evidence type="ECO:0000256" key="1">
    <source>
        <dbReference type="SAM" id="Phobius"/>
    </source>
</evidence>
<evidence type="ECO:0008006" key="4">
    <source>
        <dbReference type="Google" id="ProtNLM"/>
    </source>
</evidence>
<dbReference type="RefSeq" id="WP_048063702.1">
    <property type="nucleotide sequence ID" value="NZ_CP109831.1"/>
</dbReference>
<dbReference type="GeneID" id="76730683"/>
<dbReference type="GeneID" id="4848150"/>
<reference evidence="2" key="1">
    <citation type="submission" date="2022-10" db="EMBL/GenBank/DDBJ databases">
        <title>Complete genome of Methanoculleus submarinus DSM 15122.</title>
        <authorList>
            <person name="Chen S.-C."/>
            <person name="Lai S.-J."/>
            <person name="You Y.-T."/>
        </authorList>
    </citation>
    <scope>NUCLEOTIDE SEQUENCE</scope>
    <source>
        <strain evidence="2">DSM 15122</strain>
    </source>
</reference>
<dbReference type="Proteomes" id="UP001156196">
    <property type="component" value="Chromosome"/>
</dbReference>
<name>A0AAX3E6C3_9EURY</name>